<accession>A0A7W6RP99</accession>
<dbReference type="InterPro" id="IPR045983">
    <property type="entry name" value="GUC-dom-containing_N"/>
</dbReference>
<evidence type="ECO:0000259" key="1">
    <source>
        <dbReference type="Pfam" id="PF19363"/>
    </source>
</evidence>
<dbReference type="EMBL" id="JACIGM010000007">
    <property type="protein sequence ID" value="MBB4276029.1"/>
    <property type="molecule type" value="Genomic_DNA"/>
</dbReference>
<gene>
    <name evidence="2" type="ORF">GGE12_003820</name>
</gene>
<organism evidence="2 3">
    <name type="scientific">Rhizobium mongolense</name>
    <dbReference type="NCBI Taxonomy" id="57676"/>
    <lineage>
        <taxon>Bacteria</taxon>
        <taxon>Pseudomonadati</taxon>
        <taxon>Pseudomonadota</taxon>
        <taxon>Alphaproteobacteria</taxon>
        <taxon>Hyphomicrobiales</taxon>
        <taxon>Rhizobiaceae</taxon>
        <taxon>Rhizobium/Agrobacterium group</taxon>
        <taxon>Rhizobium</taxon>
    </lineage>
</organism>
<name>A0A7W6RP99_9HYPH</name>
<evidence type="ECO:0000313" key="2">
    <source>
        <dbReference type="EMBL" id="MBB4276029.1"/>
    </source>
</evidence>
<feature type="domain" description="Guanylate cyclase" evidence="1">
    <location>
        <begin position="12"/>
        <end position="146"/>
    </location>
</feature>
<sequence length="165" mass="18726">MASIDEKNLEEKLTALESARTWSARLVSKLESNIRSASDAELFRINPIKFAADKNLNEEETIVLFLHATALGLFDMTWILICPVCSCVIDSFRALKNLRSHCHCTHCHLDFVAALDDMIAITFTVNPAIRRISYHDPQTLTVEDYLFRYSSTNEGLTRTERLSST</sequence>
<evidence type="ECO:0000313" key="3">
    <source>
        <dbReference type="Proteomes" id="UP000533641"/>
    </source>
</evidence>
<reference evidence="2 3" key="1">
    <citation type="submission" date="2020-08" db="EMBL/GenBank/DDBJ databases">
        <title>Genomic Encyclopedia of Type Strains, Phase IV (KMG-V): Genome sequencing to study the core and pangenomes of soil and plant-associated prokaryotes.</title>
        <authorList>
            <person name="Whitman W."/>
        </authorList>
    </citation>
    <scope>NUCLEOTIDE SEQUENCE [LARGE SCALE GENOMIC DNA]</scope>
    <source>
        <strain evidence="2 3">SEMIA 402</strain>
    </source>
</reference>
<proteinExistence type="predicted"/>
<dbReference type="AlphaFoldDB" id="A0A7W6RP99"/>
<protein>
    <recommendedName>
        <fullName evidence="1">Guanylate cyclase domain-containing protein</fullName>
    </recommendedName>
</protein>
<dbReference type="Pfam" id="PF19363">
    <property type="entry name" value="DUF5939"/>
    <property type="match status" value="1"/>
</dbReference>
<dbReference type="RefSeq" id="WP_183926946.1">
    <property type="nucleotide sequence ID" value="NZ_JACIGM010000007.1"/>
</dbReference>
<dbReference type="Proteomes" id="UP000533641">
    <property type="component" value="Unassembled WGS sequence"/>
</dbReference>
<comment type="caution">
    <text evidence="2">The sequence shown here is derived from an EMBL/GenBank/DDBJ whole genome shotgun (WGS) entry which is preliminary data.</text>
</comment>